<gene>
    <name evidence="1" type="ORF">CCMSSC00406_0006655</name>
</gene>
<keyword evidence="2" id="KW-1185">Reference proteome</keyword>
<accession>A0ACB7IR04</accession>
<proteinExistence type="predicted"/>
<organism evidence="1 2">
    <name type="scientific">Pleurotus cornucopiae</name>
    <name type="common">Cornucopia mushroom</name>
    <dbReference type="NCBI Taxonomy" id="5321"/>
    <lineage>
        <taxon>Eukaryota</taxon>
        <taxon>Fungi</taxon>
        <taxon>Dikarya</taxon>
        <taxon>Basidiomycota</taxon>
        <taxon>Agaricomycotina</taxon>
        <taxon>Agaricomycetes</taxon>
        <taxon>Agaricomycetidae</taxon>
        <taxon>Agaricales</taxon>
        <taxon>Pleurotineae</taxon>
        <taxon>Pleurotaceae</taxon>
        <taxon>Pleurotus</taxon>
    </lineage>
</organism>
<comment type="caution">
    <text evidence="1">The sequence shown here is derived from an EMBL/GenBank/DDBJ whole genome shotgun (WGS) entry which is preliminary data.</text>
</comment>
<protein>
    <submittedName>
        <fullName evidence="1">Uncharacterized protein</fullName>
    </submittedName>
</protein>
<dbReference type="EMBL" id="WQMT02000007">
    <property type="protein sequence ID" value="KAG9220390.1"/>
    <property type="molecule type" value="Genomic_DNA"/>
</dbReference>
<name>A0ACB7IR04_PLECO</name>
<evidence type="ECO:0000313" key="2">
    <source>
        <dbReference type="Proteomes" id="UP000824881"/>
    </source>
</evidence>
<dbReference type="Proteomes" id="UP000824881">
    <property type="component" value="Unassembled WGS sequence"/>
</dbReference>
<sequence length="85" mass="8351">MRFSKLAPVSLVLAALSRVEAGPIAYGLCQTGCNTVTVACYAAAGFTFGTVIAAPATPAVLLACNAALGVCSATCATVALFAPTP</sequence>
<reference evidence="1 2" key="1">
    <citation type="journal article" date="2021" name="Appl. Environ. Microbiol.">
        <title>Genetic linkage and physical mapping for an oyster mushroom Pleurotus cornucopiae and QTL analysis for the trait cap color.</title>
        <authorList>
            <person name="Zhang Y."/>
            <person name="Gao W."/>
            <person name="Sonnenberg A."/>
            <person name="Chen Q."/>
            <person name="Zhang J."/>
            <person name="Huang C."/>
        </authorList>
    </citation>
    <scope>NUCLEOTIDE SEQUENCE [LARGE SCALE GENOMIC DNA]</scope>
    <source>
        <strain evidence="1">CCMSSC00406</strain>
    </source>
</reference>
<evidence type="ECO:0000313" key="1">
    <source>
        <dbReference type="EMBL" id="KAG9220390.1"/>
    </source>
</evidence>